<dbReference type="InterPro" id="IPR003615">
    <property type="entry name" value="HNH_nuc"/>
</dbReference>
<reference evidence="2 3" key="1">
    <citation type="submission" date="2018-03" db="EMBL/GenBank/DDBJ databases">
        <title>Phenotypic and genomic properties of Cyclonatronum proteinivorum gen. nov., sp. nov., a haloalkaliphilic bacteroidete from soda lakes possessing Na+-translocating rhodopsin.</title>
        <authorList>
            <person name="Toshchakov S.V."/>
            <person name="Korzhenkov A."/>
            <person name="Samarov N.I."/>
            <person name="Kublanov I.V."/>
            <person name="Muntyan M.S."/>
            <person name="Sorokin D.Y."/>
        </authorList>
    </citation>
    <scope>NUCLEOTIDE SEQUENCE [LARGE SCALE GENOMIC DNA]</scope>
    <source>
        <strain evidence="2 3">Omega</strain>
    </source>
</reference>
<dbReference type="EMBL" id="CP027806">
    <property type="protein sequence ID" value="AXJ00028.1"/>
    <property type="molecule type" value="Genomic_DNA"/>
</dbReference>
<dbReference type="RefSeq" id="WP_114983340.1">
    <property type="nucleotide sequence ID" value="NZ_CP027806.1"/>
</dbReference>
<dbReference type="KEGG" id="cprv:CYPRO_0745"/>
<proteinExistence type="predicted"/>
<keyword evidence="3" id="KW-1185">Reference proteome</keyword>
<accession>A0A345UHS6</accession>
<sequence length="251" mass="28629">MRPVVKSVKDKTSGHYRPWRKAKIDLVNEIGSFCSYCEKQIDRSSLHIEHIKGQKVRNKEGGLIYDDLKFDWNNFLLACSNCNSIKSNKDIALTNPYLPHQNNLLHFIEITAAGTVGIKANVTESDLIKTKAFIDLVGLDRHPGHPHYAEFGDDRWESRLATIDIANRQLKKYKATPRETDLENIVNLAKGWGFFSVWYYQFYSHPEVLDALINGIATEAKHIIPFKGTHAGSFEAPSFNTIERNPSTQQR</sequence>
<dbReference type="Pfam" id="PF01844">
    <property type="entry name" value="HNH"/>
    <property type="match status" value="1"/>
</dbReference>
<dbReference type="GO" id="GO:0003676">
    <property type="term" value="F:nucleic acid binding"/>
    <property type="evidence" value="ECO:0007669"/>
    <property type="project" value="InterPro"/>
</dbReference>
<evidence type="ECO:0000313" key="3">
    <source>
        <dbReference type="Proteomes" id="UP000254808"/>
    </source>
</evidence>
<evidence type="ECO:0000259" key="1">
    <source>
        <dbReference type="Pfam" id="PF01844"/>
    </source>
</evidence>
<dbReference type="AlphaFoldDB" id="A0A345UHS6"/>
<dbReference type="GO" id="GO:0004519">
    <property type="term" value="F:endonuclease activity"/>
    <property type="evidence" value="ECO:0007669"/>
    <property type="project" value="InterPro"/>
</dbReference>
<dbReference type="GO" id="GO:0008270">
    <property type="term" value="F:zinc ion binding"/>
    <property type="evidence" value="ECO:0007669"/>
    <property type="project" value="InterPro"/>
</dbReference>
<feature type="domain" description="HNH" evidence="1">
    <location>
        <begin position="34"/>
        <end position="89"/>
    </location>
</feature>
<dbReference type="InterPro" id="IPR002711">
    <property type="entry name" value="HNH"/>
</dbReference>
<evidence type="ECO:0000313" key="2">
    <source>
        <dbReference type="EMBL" id="AXJ00028.1"/>
    </source>
</evidence>
<dbReference type="OrthoDB" id="5918473at2"/>
<dbReference type="Gene3D" id="1.10.30.50">
    <property type="match status" value="1"/>
</dbReference>
<dbReference type="CDD" id="cd00085">
    <property type="entry name" value="HNHc"/>
    <property type="match status" value="1"/>
</dbReference>
<protein>
    <submittedName>
        <fullName evidence="2">TIGR02646 family protein</fullName>
    </submittedName>
</protein>
<organism evidence="2 3">
    <name type="scientific">Cyclonatronum proteinivorum</name>
    <dbReference type="NCBI Taxonomy" id="1457365"/>
    <lineage>
        <taxon>Bacteria</taxon>
        <taxon>Pseudomonadati</taxon>
        <taxon>Balneolota</taxon>
        <taxon>Balneolia</taxon>
        <taxon>Balneolales</taxon>
        <taxon>Cyclonatronaceae</taxon>
        <taxon>Cyclonatronum</taxon>
    </lineage>
</organism>
<name>A0A345UHS6_9BACT</name>
<dbReference type="Proteomes" id="UP000254808">
    <property type="component" value="Chromosome"/>
</dbReference>
<gene>
    <name evidence="2" type="ORF">CYPRO_0745</name>
</gene>